<keyword evidence="7" id="KW-1185">Reference proteome</keyword>
<dbReference type="Pfam" id="PF03466">
    <property type="entry name" value="LysR_substrate"/>
    <property type="match status" value="1"/>
</dbReference>
<evidence type="ECO:0000256" key="4">
    <source>
        <dbReference type="ARBA" id="ARBA00023163"/>
    </source>
</evidence>
<evidence type="ECO:0000313" key="6">
    <source>
        <dbReference type="EMBL" id="CAH0539695.1"/>
    </source>
</evidence>
<proteinExistence type="inferred from homology"/>
<evidence type="ECO:0000256" key="2">
    <source>
        <dbReference type="ARBA" id="ARBA00023015"/>
    </source>
</evidence>
<dbReference type="Pfam" id="PF00126">
    <property type="entry name" value="HTH_1"/>
    <property type="match status" value="1"/>
</dbReference>
<dbReference type="EMBL" id="CAKLDM010000002">
    <property type="protein sequence ID" value="CAH0539695.1"/>
    <property type="molecule type" value="Genomic_DNA"/>
</dbReference>
<dbReference type="PROSITE" id="PS50931">
    <property type="entry name" value="HTH_LYSR"/>
    <property type="match status" value="1"/>
</dbReference>
<dbReference type="Proteomes" id="UP000838748">
    <property type="component" value="Unassembled WGS sequence"/>
</dbReference>
<gene>
    <name evidence="6" type="primary">cynR</name>
    <name evidence="6" type="ORF">VMF7928_02372</name>
</gene>
<comment type="similarity">
    <text evidence="1">Belongs to the LysR transcriptional regulatory family.</text>
</comment>
<keyword evidence="3" id="KW-0238">DNA-binding</keyword>
<evidence type="ECO:0000259" key="5">
    <source>
        <dbReference type="PROSITE" id="PS50931"/>
    </source>
</evidence>
<sequence length="292" mass="33494">MYIMEIRQLKHFISVAEHGHFTHAANSLNIAQPALSISIKKFEQQLGVELFSRKDRKVELTQEGIVLMEHAKRILQQVEDAKLAIDELLGLEKGEVRLGAPSMMGSYFFPEIIMAFKSKYPQLKLVLIDAGTQSIREMLLSGELDIGVILERDVPEELETDHLLKAEMLAVIGDTHELADKSSITYEEFFSQDLVMFKPGYFHRDYIDQASQQYGHSLKLSYETNLLTMILSIVKREFAVTALLDLVTHHEQGIKGIPFQERIYLDLALAWRKDGYQSNADRAFIEFIKRYV</sequence>
<dbReference type="InterPro" id="IPR036388">
    <property type="entry name" value="WH-like_DNA-bd_sf"/>
</dbReference>
<evidence type="ECO:0000256" key="1">
    <source>
        <dbReference type="ARBA" id="ARBA00009437"/>
    </source>
</evidence>
<dbReference type="Gene3D" id="1.10.10.10">
    <property type="entry name" value="Winged helix-like DNA-binding domain superfamily/Winged helix DNA-binding domain"/>
    <property type="match status" value="1"/>
</dbReference>
<dbReference type="PANTHER" id="PTHR30419:SF30">
    <property type="entry name" value="LYSR FAMILY TRANSCRIPTIONAL REGULATOR"/>
    <property type="match status" value="1"/>
</dbReference>
<dbReference type="Gene3D" id="3.40.190.290">
    <property type="match status" value="1"/>
</dbReference>
<keyword evidence="2" id="KW-0805">Transcription regulation</keyword>
<evidence type="ECO:0000256" key="3">
    <source>
        <dbReference type="ARBA" id="ARBA00023125"/>
    </source>
</evidence>
<name>A0ABM9A5U2_9VIBR</name>
<dbReference type="SUPFAM" id="SSF53850">
    <property type="entry name" value="Periplasmic binding protein-like II"/>
    <property type="match status" value="1"/>
</dbReference>
<organism evidence="6 7">
    <name type="scientific">Vibrio marisflavi CECT 7928</name>
    <dbReference type="NCBI Taxonomy" id="634439"/>
    <lineage>
        <taxon>Bacteria</taxon>
        <taxon>Pseudomonadati</taxon>
        <taxon>Pseudomonadota</taxon>
        <taxon>Gammaproteobacteria</taxon>
        <taxon>Vibrionales</taxon>
        <taxon>Vibrionaceae</taxon>
        <taxon>Vibrio</taxon>
    </lineage>
</organism>
<evidence type="ECO:0000313" key="7">
    <source>
        <dbReference type="Proteomes" id="UP000838748"/>
    </source>
</evidence>
<reference evidence="6" key="1">
    <citation type="submission" date="2021-11" db="EMBL/GenBank/DDBJ databases">
        <authorList>
            <person name="Rodrigo-Torres L."/>
            <person name="Arahal R. D."/>
            <person name="Lucena T."/>
        </authorList>
    </citation>
    <scope>NUCLEOTIDE SEQUENCE</scope>
    <source>
        <strain evidence="6">CECT 7928</strain>
    </source>
</reference>
<dbReference type="InterPro" id="IPR000847">
    <property type="entry name" value="LysR_HTH_N"/>
</dbReference>
<dbReference type="PANTHER" id="PTHR30419">
    <property type="entry name" value="HTH-TYPE TRANSCRIPTIONAL REGULATOR YBHD"/>
    <property type="match status" value="1"/>
</dbReference>
<dbReference type="PRINTS" id="PR00039">
    <property type="entry name" value="HTHLYSR"/>
</dbReference>
<feature type="domain" description="HTH lysR-type" evidence="5">
    <location>
        <begin position="4"/>
        <end position="61"/>
    </location>
</feature>
<comment type="caution">
    <text evidence="6">The sequence shown here is derived from an EMBL/GenBank/DDBJ whole genome shotgun (WGS) entry which is preliminary data.</text>
</comment>
<dbReference type="SUPFAM" id="SSF46785">
    <property type="entry name" value="Winged helix' DNA-binding domain"/>
    <property type="match status" value="1"/>
</dbReference>
<protein>
    <submittedName>
        <fullName evidence="6">HTH-type transcriptional regulator CynR</fullName>
    </submittedName>
</protein>
<keyword evidence="4" id="KW-0804">Transcription</keyword>
<dbReference type="InterPro" id="IPR050950">
    <property type="entry name" value="HTH-type_LysR_regulators"/>
</dbReference>
<accession>A0ABM9A5U2</accession>
<dbReference type="InterPro" id="IPR036390">
    <property type="entry name" value="WH_DNA-bd_sf"/>
</dbReference>
<dbReference type="CDD" id="cd05466">
    <property type="entry name" value="PBP2_LTTR_substrate"/>
    <property type="match status" value="1"/>
</dbReference>
<dbReference type="InterPro" id="IPR005119">
    <property type="entry name" value="LysR_subst-bd"/>
</dbReference>